<keyword evidence="5" id="KW-0472">Membrane</keyword>
<dbReference type="Gene3D" id="3.40.50.10140">
    <property type="entry name" value="Toll/interleukin-1 receptor homology (TIR) domain"/>
    <property type="match status" value="1"/>
</dbReference>
<dbReference type="SUPFAM" id="SSF52200">
    <property type="entry name" value="Toll/Interleukin receptor TIR domain"/>
    <property type="match status" value="1"/>
</dbReference>
<dbReference type="GO" id="GO:0005886">
    <property type="term" value="C:plasma membrane"/>
    <property type="evidence" value="ECO:0007669"/>
    <property type="project" value="TreeGrafter"/>
</dbReference>
<reference evidence="6 7" key="1">
    <citation type="submission" date="2020-06" db="EMBL/GenBank/DDBJ databases">
        <authorList>
            <person name="Li R."/>
            <person name="Bekaert M."/>
        </authorList>
    </citation>
    <scope>NUCLEOTIDE SEQUENCE [LARGE SCALE GENOMIC DNA]</scope>
    <source>
        <strain evidence="7">wild</strain>
    </source>
</reference>
<dbReference type="Gene3D" id="3.80.10.10">
    <property type="entry name" value="Ribonuclease Inhibitor"/>
    <property type="match status" value="1"/>
</dbReference>
<evidence type="ECO:0000256" key="2">
    <source>
        <dbReference type="ARBA" id="ARBA00022692"/>
    </source>
</evidence>
<dbReference type="AlphaFoldDB" id="A0A6J8A1A4"/>
<dbReference type="PANTHER" id="PTHR24365:SF541">
    <property type="entry name" value="PROTEIN TOLL-RELATED"/>
    <property type="match status" value="1"/>
</dbReference>
<evidence type="ECO:0000313" key="6">
    <source>
        <dbReference type="EMBL" id="CAC5359223.1"/>
    </source>
</evidence>
<dbReference type="PANTHER" id="PTHR24365">
    <property type="entry name" value="TOLL-LIKE RECEPTOR"/>
    <property type="match status" value="1"/>
</dbReference>
<dbReference type="InterPro" id="IPR032675">
    <property type="entry name" value="LRR_dom_sf"/>
</dbReference>
<accession>A0A6J8A1A4</accession>
<protein>
    <submittedName>
        <fullName evidence="6">Uncharacterized protein</fullName>
    </submittedName>
</protein>
<dbReference type="SUPFAM" id="SSF52058">
    <property type="entry name" value="L domain-like"/>
    <property type="match status" value="1"/>
</dbReference>
<dbReference type="GO" id="GO:0038023">
    <property type="term" value="F:signaling receptor activity"/>
    <property type="evidence" value="ECO:0007669"/>
    <property type="project" value="TreeGrafter"/>
</dbReference>
<dbReference type="InterPro" id="IPR035897">
    <property type="entry name" value="Toll_tir_struct_dom_sf"/>
</dbReference>
<evidence type="ECO:0000256" key="5">
    <source>
        <dbReference type="ARBA" id="ARBA00023136"/>
    </source>
</evidence>
<keyword evidence="3" id="KW-0732">Signal</keyword>
<evidence type="ECO:0000313" key="7">
    <source>
        <dbReference type="Proteomes" id="UP000507470"/>
    </source>
</evidence>
<keyword evidence="7" id="KW-1185">Reference proteome</keyword>
<sequence>MITRIDNNTFDVFKNIQLKELSFQCKIRYVEPGALIPFQSIESLDISNNFYVRLSYLLQLLNGLMDRNVTSINFYNNFRTVPAADVLLASQFAMIGAVCLKEIDLTRHRIISIQSGGISLMKHKNCLEKLILKENSIWGDRIVIEIAKLVNLRWLDISNQATLHVKTKVNKNKICLRRLDMTDTNYSSDRLTIAFQLPRNLQYIDVSYFGVRSSGLVNLNFTNAGKLDFLNLAGNKFKDCLGHFHGLSHLQTLDISDFNCSELDLKMISFMPYLKTLISRRTHLNVGLQNDVNASVIAYKYRITLHFWYLHIRRKYRLYTALEGDSKEYKHNAFVAYCNEDEEWVCGSLVNYLEKKNGLALCLHTTEILQLGSSLWIIL</sequence>
<proteinExistence type="predicted"/>
<evidence type="ECO:0000256" key="3">
    <source>
        <dbReference type="ARBA" id="ARBA00022729"/>
    </source>
</evidence>
<evidence type="ECO:0000256" key="4">
    <source>
        <dbReference type="ARBA" id="ARBA00022989"/>
    </source>
</evidence>
<organism evidence="6 7">
    <name type="scientific">Mytilus coruscus</name>
    <name type="common">Sea mussel</name>
    <dbReference type="NCBI Taxonomy" id="42192"/>
    <lineage>
        <taxon>Eukaryota</taxon>
        <taxon>Metazoa</taxon>
        <taxon>Spiralia</taxon>
        <taxon>Lophotrochozoa</taxon>
        <taxon>Mollusca</taxon>
        <taxon>Bivalvia</taxon>
        <taxon>Autobranchia</taxon>
        <taxon>Pteriomorphia</taxon>
        <taxon>Mytilida</taxon>
        <taxon>Mytiloidea</taxon>
        <taxon>Mytilidae</taxon>
        <taxon>Mytilinae</taxon>
        <taxon>Mytilus</taxon>
    </lineage>
</organism>
<dbReference type="OrthoDB" id="10326032at2759"/>
<dbReference type="GO" id="GO:0007165">
    <property type="term" value="P:signal transduction"/>
    <property type="evidence" value="ECO:0007669"/>
    <property type="project" value="TreeGrafter"/>
</dbReference>
<keyword evidence="4" id="KW-1133">Transmembrane helix</keyword>
<dbReference type="Proteomes" id="UP000507470">
    <property type="component" value="Unassembled WGS sequence"/>
</dbReference>
<name>A0A6J8A1A4_MYTCO</name>
<dbReference type="EMBL" id="CACVKT020000438">
    <property type="protein sequence ID" value="CAC5359223.1"/>
    <property type="molecule type" value="Genomic_DNA"/>
</dbReference>
<evidence type="ECO:0000256" key="1">
    <source>
        <dbReference type="ARBA" id="ARBA00004167"/>
    </source>
</evidence>
<keyword evidence="2" id="KW-0812">Transmembrane</keyword>
<comment type="subcellular location">
    <subcellularLocation>
        <location evidence="1">Membrane</location>
        <topology evidence="1">Single-pass membrane protein</topology>
    </subcellularLocation>
</comment>
<gene>
    <name evidence="6" type="ORF">MCOR_2171</name>
</gene>